<dbReference type="InterPro" id="IPR036565">
    <property type="entry name" value="Mur-like_cat_sf"/>
</dbReference>
<evidence type="ECO:0000313" key="24">
    <source>
        <dbReference type="Proteomes" id="UP000189733"/>
    </source>
</evidence>
<dbReference type="PANTHER" id="PTHR11136">
    <property type="entry name" value="FOLYLPOLYGLUTAMATE SYNTHASE-RELATED"/>
    <property type="match status" value="1"/>
</dbReference>
<comment type="catalytic activity">
    <reaction evidence="20">
        <text>7,8-dihydropteroate + L-glutamate + ATP = 7,8-dihydrofolate + ADP + phosphate + H(+)</text>
        <dbReference type="Rhea" id="RHEA:23584"/>
        <dbReference type="ChEBI" id="CHEBI:15378"/>
        <dbReference type="ChEBI" id="CHEBI:17839"/>
        <dbReference type="ChEBI" id="CHEBI:29985"/>
        <dbReference type="ChEBI" id="CHEBI:30616"/>
        <dbReference type="ChEBI" id="CHEBI:43474"/>
        <dbReference type="ChEBI" id="CHEBI:57451"/>
        <dbReference type="ChEBI" id="CHEBI:456216"/>
        <dbReference type="EC" id="6.3.2.12"/>
    </reaction>
</comment>
<keyword evidence="9" id="KW-0479">Metal-binding</keyword>
<proteinExistence type="inferred from homology"/>
<dbReference type="Proteomes" id="UP000189733">
    <property type="component" value="Unassembled WGS sequence"/>
</dbReference>
<dbReference type="NCBIfam" id="TIGR01499">
    <property type="entry name" value="folC"/>
    <property type="match status" value="1"/>
</dbReference>
<keyword evidence="8 21" id="KW-0436">Ligase</keyword>
<evidence type="ECO:0000256" key="7">
    <source>
        <dbReference type="ARBA" id="ARBA00019357"/>
    </source>
</evidence>
<accession>A0A1T4VX76</accession>
<dbReference type="PANTHER" id="PTHR11136:SF0">
    <property type="entry name" value="DIHYDROFOLATE SYNTHETASE-RELATED"/>
    <property type="match status" value="1"/>
</dbReference>
<name>A0A1T4VX76_9BACT</name>
<comment type="pathway">
    <text evidence="2">Cofactor biosynthesis; tetrahydrofolate biosynthesis; 7,8-dihydrofolate from 2-amino-4-hydroxy-6-hydroxymethyl-7,8-dihydropteridine diphosphate and 4-aminobenzoate: step 2/2.</text>
</comment>
<reference evidence="23 24" key="1">
    <citation type="submission" date="2017-02" db="EMBL/GenBank/DDBJ databases">
        <authorList>
            <person name="Peterson S.W."/>
        </authorList>
    </citation>
    <scope>NUCLEOTIDE SEQUENCE [LARGE SCALE GENOMIC DNA]</scope>
    <source>
        <strain evidence="23 24">DSM 18034</strain>
    </source>
</reference>
<evidence type="ECO:0000256" key="10">
    <source>
        <dbReference type="ARBA" id="ARBA00022741"/>
    </source>
</evidence>
<evidence type="ECO:0000256" key="12">
    <source>
        <dbReference type="ARBA" id="ARBA00022842"/>
    </source>
</evidence>
<keyword evidence="12" id="KW-0460">Magnesium</keyword>
<keyword evidence="10 21" id="KW-0547">Nucleotide-binding</keyword>
<comment type="catalytic activity">
    <reaction evidence="18">
        <text>10-formyltetrahydrofolyl-(gamma-L-Glu)(n) + L-glutamate + ATP = 10-formyltetrahydrofolyl-(gamma-L-Glu)(n+1) + ADP + phosphate + H(+)</text>
        <dbReference type="Rhea" id="RHEA:51904"/>
        <dbReference type="Rhea" id="RHEA-COMP:13088"/>
        <dbReference type="Rhea" id="RHEA-COMP:14300"/>
        <dbReference type="ChEBI" id="CHEBI:15378"/>
        <dbReference type="ChEBI" id="CHEBI:29985"/>
        <dbReference type="ChEBI" id="CHEBI:30616"/>
        <dbReference type="ChEBI" id="CHEBI:43474"/>
        <dbReference type="ChEBI" id="CHEBI:134413"/>
        <dbReference type="ChEBI" id="CHEBI:456216"/>
        <dbReference type="EC" id="6.3.2.17"/>
    </reaction>
</comment>
<dbReference type="GO" id="GO:0046656">
    <property type="term" value="P:folic acid biosynthetic process"/>
    <property type="evidence" value="ECO:0007669"/>
    <property type="project" value="UniProtKB-KW"/>
</dbReference>
<dbReference type="AlphaFoldDB" id="A0A1T4VX76"/>
<evidence type="ECO:0000256" key="18">
    <source>
        <dbReference type="ARBA" id="ARBA00047808"/>
    </source>
</evidence>
<gene>
    <name evidence="23" type="ORF">SAMN02745702_01174</name>
</gene>
<dbReference type="GO" id="GO:0005737">
    <property type="term" value="C:cytoplasm"/>
    <property type="evidence" value="ECO:0007669"/>
    <property type="project" value="TreeGrafter"/>
</dbReference>
<dbReference type="EMBL" id="FUYA01000003">
    <property type="protein sequence ID" value="SKA69620.1"/>
    <property type="molecule type" value="Genomic_DNA"/>
</dbReference>
<evidence type="ECO:0000256" key="13">
    <source>
        <dbReference type="ARBA" id="ARBA00022909"/>
    </source>
</evidence>
<dbReference type="SUPFAM" id="SSF53623">
    <property type="entry name" value="MurD-like peptide ligases, catalytic domain"/>
    <property type="match status" value="1"/>
</dbReference>
<evidence type="ECO:0000256" key="6">
    <source>
        <dbReference type="ARBA" id="ARBA00013025"/>
    </source>
</evidence>
<organism evidence="23 24">
    <name type="scientific">Desulfobaculum bizertense DSM 18034</name>
    <dbReference type="NCBI Taxonomy" id="1121442"/>
    <lineage>
        <taxon>Bacteria</taxon>
        <taxon>Pseudomonadati</taxon>
        <taxon>Thermodesulfobacteriota</taxon>
        <taxon>Desulfovibrionia</taxon>
        <taxon>Desulfovibrionales</taxon>
        <taxon>Desulfovibrionaceae</taxon>
        <taxon>Desulfobaculum</taxon>
    </lineage>
</organism>
<evidence type="ECO:0000256" key="1">
    <source>
        <dbReference type="ARBA" id="ARBA00002714"/>
    </source>
</evidence>
<evidence type="ECO:0000256" key="21">
    <source>
        <dbReference type="PIRNR" id="PIRNR001563"/>
    </source>
</evidence>
<dbReference type="Gene3D" id="3.90.190.20">
    <property type="entry name" value="Mur ligase, C-terminal domain"/>
    <property type="match status" value="1"/>
</dbReference>
<dbReference type="SUPFAM" id="SSF53244">
    <property type="entry name" value="MurD-like peptide ligases, peptide-binding domain"/>
    <property type="match status" value="1"/>
</dbReference>
<evidence type="ECO:0000256" key="16">
    <source>
        <dbReference type="ARBA" id="ARBA00032510"/>
    </source>
</evidence>
<feature type="domain" description="Mur ligase C-terminal" evidence="22">
    <location>
        <begin position="292"/>
        <end position="392"/>
    </location>
</feature>
<evidence type="ECO:0000259" key="22">
    <source>
        <dbReference type="Pfam" id="PF02875"/>
    </source>
</evidence>
<dbReference type="PIRSF" id="PIRSF001563">
    <property type="entry name" value="Folylpolyglu_synth"/>
    <property type="match status" value="1"/>
</dbReference>
<dbReference type="InterPro" id="IPR036615">
    <property type="entry name" value="Mur_ligase_C_dom_sf"/>
</dbReference>
<dbReference type="STRING" id="1121442.SAMN02745702_01174"/>
<comment type="catalytic activity">
    <reaction evidence="17">
        <text>(6S)-5,6,7,8-tetrahydrofolyl-(gamma-L-Glu)(n) + L-glutamate + ATP = (6S)-5,6,7,8-tetrahydrofolyl-(gamma-L-Glu)(n+1) + ADP + phosphate + H(+)</text>
        <dbReference type="Rhea" id="RHEA:10580"/>
        <dbReference type="Rhea" id="RHEA-COMP:14738"/>
        <dbReference type="Rhea" id="RHEA-COMP:14740"/>
        <dbReference type="ChEBI" id="CHEBI:15378"/>
        <dbReference type="ChEBI" id="CHEBI:29985"/>
        <dbReference type="ChEBI" id="CHEBI:30616"/>
        <dbReference type="ChEBI" id="CHEBI:43474"/>
        <dbReference type="ChEBI" id="CHEBI:141005"/>
        <dbReference type="ChEBI" id="CHEBI:456216"/>
        <dbReference type="EC" id="6.3.2.17"/>
    </reaction>
</comment>
<evidence type="ECO:0000256" key="9">
    <source>
        <dbReference type="ARBA" id="ARBA00022723"/>
    </source>
</evidence>
<dbReference type="GO" id="GO:0005524">
    <property type="term" value="F:ATP binding"/>
    <property type="evidence" value="ECO:0007669"/>
    <property type="project" value="UniProtKB-KW"/>
</dbReference>
<sequence length="431" mass="46289">MSHFSCFQDLLQHLDSLGLFHMDFGLSRVEYALDQLKLRSPSYGVIHVVGTNGKGSTSRNIAEQAKAHGFHVGLYSSPHFLSPRERILIDGAQIAEDDWVRLGNDVMDAASKDGLTYFEFLTVLAILAYARAGVDLAIMEAGLGGKYDAANAIRTDMTVYTSIGLDHTAILGDSIQAIATDKAGAMRPEIPVISTSQCEEAETVLRKHAKTTGAPFSLASELLDFDPATGTATPVHVTGPKLSQLFPTMQGPHQQQNSHLALAVWLSYCEKHKYAVNPDACAAALATARVPGRFQHISGEPEYILDGAHNPQALNALARTLEQTQIAPKAVIFACLKDKDLAGIAPAVASFTDGPLIIPELPDNERARSASETAAAMGGQAVASMKDALELTKGIRGPILICGSLYLLSEFFKLRPQALNDGSPEFHITDR</sequence>
<evidence type="ECO:0000256" key="2">
    <source>
        <dbReference type="ARBA" id="ARBA00004799"/>
    </source>
</evidence>
<evidence type="ECO:0000256" key="11">
    <source>
        <dbReference type="ARBA" id="ARBA00022840"/>
    </source>
</evidence>
<dbReference type="GO" id="GO:0004326">
    <property type="term" value="F:tetrahydrofolylpolyglutamate synthase activity"/>
    <property type="evidence" value="ECO:0007669"/>
    <property type="project" value="UniProtKB-EC"/>
</dbReference>
<evidence type="ECO:0000256" key="14">
    <source>
        <dbReference type="ARBA" id="ARBA00030048"/>
    </source>
</evidence>
<dbReference type="OrthoDB" id="9809356at2"/>
<dbReference type="GO" id="GO:0046654">
    <property type="term" value="P:tetrahydrofolate biosynthetic process"/>
    <property type="evidence" value="ECO:0007669"/>
    <property type="project" value="UniProtKB-UniPathway"/>
</dbReference>
<evidence type="ECO:0000256" key="4">
    <source>
        <dbReference type="ARBA" id="ARBA00008276"/>
    </source>
</evidence>
<evidence type="ECO:0000256" key="15">
    <source>
        <dbReference type="ARBA" id="ARBA00030592"/>
    </source>
</evidence>
<dbReference type="EC" id="6.3.2.17" evidence="6"/>
<keyword evidence="11 21" id="KW-0067">ATP-binding</keyword>
<evidence type="ECO:0000256" key="19">
    <source>
        <dbReference type="ARBA" id="ARBA00049035"/>
    </source>
</evidence>
<dbReference type="EC" id="6.3.2.12" evidence="5"/>
<dbReference type="Gene3D" id="3.40.1190.10">
    <property type="entry name" value="Mur-like, catalytic domain"/>
    <property type="match status" value="1"/>
</dbReference>
<comment type="catalytic activity">
    <reaction evidence="19">
        <text>(6R)-5,10-methylenetetrahydrofolyl-(gamma-L-Glu)(n) + L-glutamate + ATP = (6R)-5,10-methylenetetrahydrofolyl-(gamma-L-Glu)(n+1) + ADP + phosphate + H(+)</text>
        <dbReference type="Rhea" id="RHEA:51912"/>
        <dbReference type="Rhea" id="RHEA-COMP:13257"/>
        <dbReference type="Rhea" id="RHEA-COMP:13258"/>
        <dbReference type="ChEBI" id="CHEBI:15378"/>
        <dbReference type="ChEBI" id="CHEBI:29985"/>
        <dbReference type="ChEBI" id="CHEBI:30616"/>
        <dbReference type="ChEBI" id="CHEBI:43474"/>
        <dbReference type="ChEBI" id="CHEBI:136572"/>
        <dbReference type="ChEBI" id="CHEBI:456216"/>
        <dbReference type="EC" id="6.3.2.17"/>
    </reaction>
</comment>
<evidence type="ECO:0000256" key="3">
    <source>
        <dbReference type="ARBA" id="ARBA00005150"/>
    </source>
</evidence>
<evidence type="ECO:0000256" key="8">
    <source>
        <dbReference type="ARBA" id="ARBA00022598"/>
    </source>
</evidence>
<dbReference type="Pfam" id="PF02875">
    <property type="entry name" value="Mur_ligase_C"/>
    <property type="match status" value="1"/>
</dbReference>
<keyword evidence="24" id="KW-1185">Reference proteome</keyword>
<evidence type="ECO:0000313" key="23">
    <source>
        <dbReference type="EMBL" id="SKA69620.1"/>
    </source>
</evidence>
<comment type="similarity">
    <text evidence="4 21">Belongs to the folylpolyglutamate synthase family.</text>
</comment>
<dbReference type="InterPro" id="IPR001645">
    <property type="entry name" value="Folylpolyglutamate_synth"/>
</dbReference>
<evidence type="ECO:0000256" key="5">
    <source>
        <dbReference type="ARBA" id="ARBA00013023"/>
    </source>
</evidence>
<dbReference type="GO" id="GO:0046872">
    <property type="term" value="F:metal ion binding"/>
    <property type="evidence" value="ECO:0007669"/>
    <property type="project" value="UniProtKB-KW"/>
</dbReference>
<dbReference type="InterPro" id="IPR004101">
    <property type="entry name" value="Mur_ligase_C"/>
</dbReference>
<protein>
    <recommendedName>
        <fullName evidence="7">Dihydrofolate synthase/folylpolyglutamate synthase</fullName>
        <ecNumber evidence="5">6.3.2.12</ecNumber>
        <ecNumber evidence="6">6.3.2.17</ecNumber>
    </recommendedName>
    <alternativeName>
        <fullName evidence="16">Folylpoly-gamma-glutamate synthetase-dihydrofolate synthetase</fullName>
    </alternativeName>
    <alternativeName>
        <fullName evidence="14">Folylpolyglutamate synthetase</fullName>
    </alternativeName>
    <alternativeName>
        <fullName evidence="15">Tetrahydrofolylpolyglutamate synthase</fullName>
    </alternativeName>
</protein>
<dbReference type="UniPathway" id="UPA00077">
    <property type="reaction ID" value="UER00157"/>
</dbReference>
<evidence type="ECO:0000256" key="20">
    <source>
        <dbReference type="ARBA" id="ARBA00049161"/>
    </source>
</evidence>
<dbReference type="RefSeq" id="WP_159445929.1">
    <property type="nucleotide sequence ID" value="NZ_FUYA01000003.1"/>
</dbReference>
<comment type="pathway">
    <text evidence="3">Cofactor biosynthesis; tetrahydrofolylpolyglutamate biosynthesis.</text>
</comment>
<keyword evidence="13" id="KW-0289">Folate biosynthesis</keyword>
<evidence type="ECO:0000256" key="17">
    <source>
        <dbReference type="ARBA" id="ARBA00047493"/>
    </source>
</evidence>
<comment type="function">
    <text evidence="1">Functions in two distinct reactions of the de novo folate biosynthetic pathway. Catalyzes the addition of a glutamate residue to dihydropteroate (7,8-dihydropteroate or H2Pte) to form dihydrofolate (7,8-dihydrofolate monoglutamate or H2Pte-Glu). Also catalyzes successive additions of L-glutamate to tetrahydrofolate or 10-formyltetrahydrofolate or 5,10-methylenetetrahydrofolate, leading to folylpolyglutamate derivatives.</text>
</comment>
<dbReference type="GO" id="GO:0008841">
    <property type="term" value="F:dihydrofolate synthase activity"/>
    <property type="evidence" value="ECO:0007669"/>
    <property type="project" value="UniProtKB-EC"/>
</dbReference>